<evidence type="ECO:0000256" key="1">
    <source>
        <dbReference type="ARBA" id="ARBA00024339"/>
    </source>
</evidence>
<evidence type="ECO:0000313" key="4">
    <source>
        <dbReference type="Proteomes" id="UP001341245"/>
    </source>
</evidence>
<dbReference type="EMBL" id="JASGXD010000018">
    <property type="protein sequence ID" value="KAK6000228.1"/>
    <property type="molecule type" value="Genomic_DNA"/>
</dbReference>
<dbReference type="Pfam" id="PF03676">
    <property type="entry name" value="PHAF1"/>
    <property type="match status" value="2"/>
</dbReference>
<comment type="caution">
    <text evidence="3">The sequence shown here is derived from an EMBL/GenBank/DDBJ whole genome shotgun (WGS) entry which is preliminary data.</text>
</comment>
<feature type="compositionally biased region" description="Acidic residues" evidence="2">
    <location>
        <begin position="303"/>
        <end position="314"/>
    </location>
</feature>
<reference evidence="3 4" key="1">
    <citation type="submission" date="2023-11" db="EMBL/GenBank/DDBJ databases">
        <title>Draft genome sequence and annotation of the polyextremotolerant black yeast-like fungus Aureobasidium pullulans NRRL 62042.</title>
        <authorList>
            <person name="Dielentheis-Frenken M.R.E."/>
            <person name="Wibberg D."/>
            <person name="Blank L.M."/>
            <person name="Tiso T."/>
        </authorList>
    </citation>
    <scope>NUCLEOTIDE SEQUENCE [LARGE SCALE GENOMIC DNA]</scope>
    <source>
        <strain evidence="3 4">NRRL 62042</strain>
    </source>
</reference>
<name>A0ABR0T709_AURPU</name>
<gene>
    <name evidence="3" type="ORF">QM012_003860</name>
</gene>
<sequence>MAEPSSLPFRAGHSLGFMVLGASLFDVLTKLKIDTRTFPKVDLTFSSDTPLKTSIVVSLPKNGFRLRFDAPDQRLRLIEITDFTRMIFTFKGGELVPSQSLAHGQSYLTYKKVYQLFGPTYPGEYIRLKEGSNTGLYILSWPGLSITFPVPVASFSPDKDYAAMLTASASPATAMAIYEGRFWPEVRKGLFTYVPTNPRSSSLLGRPKEGPADEVEHVNVYGAGRVELLRRSGSKTPIILSQTTPQDLITELGPPDAVMPRSPANDEKEQQTYPKPRPAMSYGPNNSYGSYPSSYSSTNTDTYETDFDEDEETNGAEASQASEQQYYCYFEHGFDILLGPPTDISLLPKGADETNEAPQSILTAIDGHLTVTQIIFHGNIPGSYPFNRHRRSRWSLNYIPSCETPITSESLFPSFHQTLVKSFSHIWPASDMLEGMVIVRSWGGDTDSMTGSAILINGEMDLEDDMEFVNGQDGWEREKKDENGDEQWLRNTKLYKFPGLMFEVMHNGAISALTVC</sequence>
<feature type="region of interest" description="Disordered" evidence="2">
    <location>
        <begin position="237"/>
        <end position="320"/>
    </location>
</feature>
<accession>A0ABR0T709</accession>
<dbReference type="Proteomes" id="UP001341245">
    <property type="component" value="Unassembled WGS sequence"/>
</dbReference>
<dbReference type="InterPro" id="IPR039156">
    <property type="entry name" value="PHAF1/BROMI"/>
</dbReference>
<keyword evidence="4" id="KW-1185">Reference proteome</keyword>
<organism evidence="3 4">
    <name type="scientific">Aureobasidium pullulans</name>
    <name type="common">Black yeast</name>
    <name type="synonym">Pullularia pullulans</name>
    <dbReference type="NCBI Taxonomy" id="5580"/>
    <lineage>
        <taxon>Eukaryota</taxon>
        <taxon>Fungi</taxon>
        <taxon>Dikarya</taxon>
        <taxon>Ascomycota</taxon>
        <taxon>Pezizomycotina</taxon>
        <taxon>Dothideomycetes</taxon>
        <taxon>Dothideomycetidae</taxon>
        <taxon>Dothideales</taxon>
        <taxon>Saccotheciaceae</taxon>
        <taxon>Aureobasidium</taxon>
    </lineage>
</organism>
<feature type="compositionally biased region" description="Low complexity" evidence="2">
    <location>
        <begin position="281"/>
        <end position="302"/>
    </location>
</feature>
<dbReference type="PANTHER" id="PTHR13465">
    <property type="entry name" value="UPF0183 PROTEIN"/>
    <property type="match status" value="1"/>
</dbReference>
<proteinExistence type="inferred from homology"/>
<protein>
    <submittedName>
        <fullName evidence="3">Uncharacterized protein</fullName>
    </submittedName>
</protein>
<evidence type="ECO:0000313" key="3">
    <source>
        <dbReference type="EMBL" id="KAK6000228.1"/>
    </source>
</evidence>
<dbReference type="PANTHER" id="PTHR13465:SF2">
    <property type="entry name" value="PHAGOSOME ASSEMBLY FACTOR 1"/>
    <property type="match status" value="1"/>
</dbReference>
<dbReference type="InterPro" id="IPR005373">
    <property type="entry name" value="PHAF1"/>
</dbReference>
<evidence type="ECO:0000256" key="2">
    <source>
        <dbReference type="SAM" id="MobiDB-lite"/>
    </source>
</evidence>
<comment type="similarity">
    <text evidence="1">Belongs to the PHAF1 family.</text>
</comment>